<dbReference type="Proteomes" id="UP001163046">
    <property type="component" value="Unassembled WGS sequence"/>
</dbReference>
<accession>A0A9W9ZSN4</accession>
<dbReference type="OrthoDB" id="6087056at2759"/>
<evidence type="ECO:0000313" key="2">
    <source>
        <dbReference type="EMBL" id="KAJ7386755.1"/>
    </source>
</evidence>
<keyword evidence="3" id="KW-1185">Reference proteome</keyword>
<sequence>MTNIPGLSFGGPNNNGEINLMESENGLKPMTGMNGMGGMNGMHGTMNGMGNRMGMMMNGMGNGMGMMMNGMGRMRGRGSYFSRRGETISHKKKVRSKHKSIVQKAEKADFISHSEKNKTHQRVPAARMRIGPKHKTKQQIIPLIPSDMTSGGRSHSASKLHVAVEKNCWEYKPYLTSKPPKERKLNKFQLRSSETGCRKRKAGDERPTTFEAEPVEDCVDSSEAATDGMEADTELPKLKADILSLTGKLKSTNAKIEQLEQTARDMEFCIEKDTDVCFSLGSQIVKSTMQC</sequence>
<comment type="caution">
    <text evidence="2">The sequence shown here is derived from an EMBL/GenBank/DDBJ whole genome shotgun (WGS) entry which is preliminary data.</text>
</comment>
<feature type="compositionally biased region" description="Polar residues" evidence="1">
    <location>
        <begin position="1"/>
        <end position="17"/>
    </location>
</feature>
<protein>
    <submittedName>
        <fullName evidence="2">Uncharacterized protein</fullName>
    </submittedName>
</protein>
<organism evidence="2 3">
    <name type="scientific">Desmophyllum pertusum</name>
    <dbReference type="NCBI Taxonomy" id="174260"/>
    <lineage>
        <taxon>Eukaryota</taxon>
        <taxon>Metazoa</taxon>
        <taxon>Cnidaria</taxon>
        <taxon>Anthozoa</taxon>
        <taxon>Hexacorallia</taxon>
        <taxon>Scleractinia</taxon>
        <taxon>Caryophylliina</taxon>
        <taxon>Caryophylliidae</taxon>
        <taxon>Desmophyllum</taxon>
    </lineage>
</organism>
<feature type="region of interest" description="Disordered" evidence="1">
    <location>
        <begin position="196"/>
        <end position="230"/>
    </location>
</feature>
<name>A0A9W9ZSN4_9CNID</name>
<evidence type="ECO:0000313" key="3">
    <source>
        <dbReference type="Proteomes" id="UP001163046"/>
    </source>
</evidence>
<proteinExistence type="predicted"/>
<reference evidence="2" key="1">
    <citation type="submission" date="2023-01" db="EMBL/GenBank/DDBJ databases">
        <title>Genome assembly of the deep-sea coral Lophelia pertusa.</title>
        <authorList>
            <person name="Herrera S."/>
            <person name="Cordes E."/>
        </authorList>
    </citation>
    <scope>NUCLEOTIDE SEQUENCE</scope>
    <source>
        <strain evidence="2">USNM1676648</strain>
        <tissue evidence="2">Polyp</tissue>
    </source>
</reference>
<evidence type="ECO:0000256" key="1">
    <source>
        <dbReference type="SAM" id="MobiDB-lite"/>
    </source>
</evidence>
<dbReference type="EMBL" id="MU825875">
    <property type="protein sequence ID" value="KAJ7386755.1"/>
    <property type="molecule type" value="Genomic_DNA"/>
</dbReference>
<dbReference type="AlphaFoldDB" id="A0A9W9ZSN4"/>
<gene>
    <name evidence="2" type="ORF">OS493_006780</name>
</gene>
<feature type="region of interest" description="Disordered" evidence="1">
    <location>
        <begin position="1"/>
        <end position="21"/>
    </location>
</feature>